<dbReference type="AlphaFoldDB" id="A0A7I9YLL3"/>
<evidence type="ECO:0000313" key="1">
    <source>
        <dbReference type="EMBL" id="GFG89508.1"/>
    </source>
</evidence>
<evidence type="ECO:0000313" key="2">
    <source>
        <dbReference type="Proteomes" id="UP000465360"/>
    </source>
</evidence>
<proteinExistence type="predicted"/>
<comment type="caution">
    <text evidence="1">The sequence shown here is derived from an EMBL/GenBank/DDBJ whole genome shotgun (WGS) entry which is preliminary data.</text>
</comment>
<reference evidence="1 2" key="1">
    <citation type="journal article" date="2019" name="Emerg. Microbes Infect.">
        <title>Comprehensive subspecies identification of 175 nontuberculous mycobacteria species based on 7547 genomic profiles.</title>
        <authorList>
            <person name="Matsumoto Y."/>
            <person name="Kinjo T."/>
            <person name="Motooka D."/>
            <person name="Nabeya D."/>
            <person name="Jung N."/>
            <person name="Uechi K."/>
            <person name="Horii T."/>
            <person name="Iida T."/>
            <person name="Fujita J."/>
            <person name="Nakamura S."/>
        </authorList>
    </citation>
    <scope>NUCLEOTIDE SEQUENCE [LARGE SCALE GENOMIC DNA]</scope>
    <source>
        <strain evidence="1 2">JCM 30725</strain>
    </source>
</reference>
<dbReference type="Proteomes" id="UP000465360">
    <property type="component" value="Unassembled WGS sequence"/>
</dbReference>
<dbReference type="RefSeq" id="WP_163709876.1">
    <property type="nucleotide sequence ID" value="NZ_BLKZ01000001.1"/>
</dbReference>
<organism evidence="1 2">
    <name type="scientific">Mycobacterium bourgelatii</name>
    <dbReference type="NCBI Taxonomy" id="1273442"/>
    <lineage>
        <taxon>Bacteria</taxon>
        <taxon>Bacillati</taxon>
        <taxon>Actinomycetota</taxon>
        <taxon>Actinomycetes</taxon>
        <taxon>Mycobacteriales</taxon>
        <taxon>Mycobacteriaceae</taxon>
        <taxon>Mycobacterium</taxon>
    </lineage>
</organism>
<dbReference type="EMBL" id="BLKZ01000001">
    <property type="protein sequence ID" value="GFG89508.1"/>
    <property type="molecule type" value="Genomic_DNA"/>
</dbReference>
<protein>
    <submittedName>
        <fullName evidence="1">Uncharacterized protein</fullName>
    </submittedName>
</protein>
<sequence>MSWARYEGKALAGATLTDSALHAELEDYVRVQHPHLTDVRLERATPTEEFDSPHRRWYVVTYLAEDGLAS</sequence>
<name>A0A7I9YLL3_MYCBU</name>
<keyword evidence="2" id="KW-1185">Reference proteome</keyword>
<accession>A0A7I9YLL3</accession>
<gene>
    <name evidence="1" type="ORF">MBOU_15500</name>
</gene>